<evidence type="ECO:0000256" key="13">
    <source>
        <dbReference type="PIRSR" id="PIRSR001492-3"/>
    </source>
</evidence>
<comment type="similarity">
    <text evidence="4 9">Belongs to the BPG-independent phosphoglycerate mutase family.</text>
</comment>
<dbReference type="GO" id="GO:0004619">
    <property type="term" value="F:phosphoglycerate mutase activity"/>
    <property type="evidence" value="ECO:0007669"/>
    <property type="project" value="UniProtKB-UniRule"/>
</dbReference>
<dbReference type="InterPro" id="IPR005995">
    <property type="entry name" value="Pgm_bpd_ind"/>
</dbReference>
<dbReference type="GO" id="GO:0030145">
    <property type="term" value="F:manganese ion binding"/>
    <property type="evidence" value="ECO:0007669"/>
    <property type="project" value="UniProtKB-UniRule"/>
</dbReference>
<dbReference type="Pfam" id="PF01676">
    <property type="entry name" value="Metalloenzyme"/>
    <property type="match status" value="1"/>
</dbReference>
<dbReference type="Gene3D" id="3.40.1450.10">
    <property type="entry name" value="BPG-independent phosphoglycerate mutase, domain B"/>
    <property type="match status" value="1"/>
</dbReference>
<comment type="subunit">
    <text evidence="9">Monomer.</text>
</comment>
<feature type="binding site" evidence="9 12">
    <location>
        <position position="355"/>
    </location>
    <ligand>
        <name>substrate</name>
    </ligand>
</feature>
<keyword evidence="8 9" id="KW-0413">Isomerase</keyword>
<feature type="binding site" evidence="9 13">
    <location>
        <position position="426"/>
    </location>
    <ligand>
        <name>Mn(2+)</name>
        <dbReference type="ChEBI" id="CHEBI:29035"/>
        <label>1</label>
    </ligand>
</feature>
<keyword evidence="5 9" id="KW-0479">Metal-binding</keyword>
<evidence type="ECO:0000256" key="3">
    <source>
        <dbReference type="ARBA" id="ARBA00004798"/>
    </source>
</evidence>
<dbReference type="PIRSF" id="PIRSF001492">
    <property type="entry name" value="IPGAM"/>
    <property type="match status" value="1"/>
</dbReference>
<dbReference type="Proteomes" id="UP000236846">
    <property type="component" value="Unassembled WGS sequence"/>
</dbReference>
<gene>
    <name evidence="9" type="primary">gpmI</name>
    <name evidence="16" type="ORF">COV41_02155</name>
</gene>
<evidence type="ECO:0000256" key="2">
    <source>
        <dbReference type="ARBA" id="ARBA00002315"/>
    </source>
</evidence>
<comment type="pathway">
    <text evidence="3 9">Carbohydrate degradation; glycolysis; pyruvate from D-glyceraldehyde 3-phosphate: step 3/5.</text>
</comment>
<feature type="active site" description="Phosphoserine intermediate" evidence="9 11">
    <location>
        <position position="68"/>
    </location>
</feature>
<dbReference type="SUPFAM" id="SSF53649">
    <property type="entry name" value="Alkaline phosphatase-like"/>
    <property type="match status" value="1"/>
</dbReference>
<dbReference type="UniPathway" id="UPA00109">
    <property type="reaction ID" value="UER00186"/>
</dbReference>
<feature type="binding site" evidence="9 12">
    <location>
        <position position="196"/>
    </location>
    <ligand>
        <name>substrate</name>
    </ligand>
</feature>
<dbReference type="AlphaFoldDB" id="A0A2H0PVR7"/>
<accession>A0A2H0PVR7</accession>
<feature type="binding site" evidence="9 12">
    <location>
        <begin position="277"/>
        <end position="280"/>
    </location>
    <ligand>
        <name>substrate</name>
    </ligand>
</feature>
<evidence type="ECO:0000256" key="12">
    <source>
        <dbReference type="PIRSR" id="PIRSR001492-2"/>
    </source>
</evidence>
<evidence type="ECO:0000256" key="7">
    <source>
        <dbReference type="ARBA" id="ARBA00023211"/>
    </source>
</evidence>
<evidence type="ECO:0000256" key="11">
    <source>
        <dbReference type="PIRSR" id="PIRSR001492-1"/>
    </source>
</evidence>
<evidence type="ECO:0000256" key="8">
    <source>
        <dbReference type="ARBA" id="ARBA00023235"/>
    </source>
</evidence>
<keyword evidence="7 9" id="KW-0464">Manganese</keyword>
<evidence type="ECO:0000256" key="4">
    <source>
        <dbReference type="ARBA" id="ARBA00008819"/>
    </source>
</evidence>
<evidence type="ECO:0000256" key="10">
    <source>
        <dbReference type="NCBIfam" id="TIGR01307"/>
    </source>
</evidence>
<dbReference type="GO" id="GO:0006096">
    <property type="term" value="P:glycolytic process"/>
    <property type="evidence" value="ECO:0007669"/>
    <property type="project" value="UniProtKB-UniRule"/>
</dbReference>
<feature type="binding site" evidence="9 13">
    <location>
        <position position="463"/>
    </location>
    <ligand>
        <name>Mn(2+)</name>
        <dbReference type="ChEBI" id="CHEBI:29035"/>
        <label>2</label>
    </ligand>
</feature>
<comment type="cofactor">
    <cofactor evidence="9">
        <name>Mn(2+)</name>
        <dbReference type="ChEBI" id="CHEBI:29035"/>
    </cofactor>
    <text evidence="9">Binds 2 manganese ions per subunit.</text>
</comment>
<feature type="binding site" evidence="9 12">
    <location>
        <begin position="160"/>
        <end position="161"/>
    </location>
    <ligand>
        <name>substrate</name>
    </ligand>
</feature>
<comment type="catalytic activity">
    <reaction evidence="1 9">
        <text>(2R)-2-phosphoglycerate = (2R)-3-phosphoglycerate</text>
        <dbReference type="Rhea" id="RHEA:15901"/>
        <dbReference type="ChEBI" id="CHEBI:58272"/>
        <dbReference type="ChEBI" id="CHEBI:58289"/>
        <dbReference type="EC" id="5.4.2.12"/>
    </reaction>
</comment>
<evidence type="ECO:0000259" key="15">
    <source>
        <dbReference type="Pfam" id="PF06415"/>
    </source>
</evidence>
<dbReference type="CDD" id="cd16010">
    <property type="entry name" value="iPGM"/>
    <property type="match status" value="1"/>
</dbReference>
<keyword evidence="6 9" id="KW-0324">Glycolysis</keyword>
<feature type="binding site" evidence="9 13">
    <location>
        <position position="422"/>
    </location>
    <ligand>
        <name>Mn(2+)</name>
        <dbReference type="ChEBI" id="CHEBI:29035"/>
        <label>1</label>
    </ligand>
</feature>
<organism evidence="16 17">
    <name type="scientific">Candidatus Brennerbacteria bacterium CG11_big_fil_rev_8_21_14_0_20_43_10</name>
    <dbReference type="NCBI Taxonomy" id="1974523"/>
    <lineage>
        <taxon>Bacteria</taxon>
        <taxon>Candidatus Brenneribacteriota</taxon>
    </lineage>
</organism>
<dbReference type="GO" id="GO:0005829">
    <property type="term" value="C:cytosol"/>
    <property type="evidence" value="ECO:0007669"/>
    <property type="project" value="TreeGrafter"/>
</dbReference>
<reference evidence="16 17" key="1">
    <citation type="submission" date="2017-09" db="EMBL/GenBank/DDBJ databases">
        <title>Depth-based differentiation of microbial function through sediment-hosted aquifers and enrichment of novel symbionts in the deep terrestrial subsurface.</title>
        <authorList>
            <person name="Probst A.J."/>
            <person name="Ladd B."/>
            <person name="Jarett J.K."/>
            <person name="Geller-Mcgrath D.E."/>
            <person name="Sieber C.M."/>
            <person name="Emerson J.B."/>
            <person name="Anantharaman K."/>
            <person name="Thomas B.C."/>
            <person name="Malmstrom R."/>
            <person name="Stieglmeier M."/>
            <person name="Klingl A."/>
            <person name="Woyke T."/>
            <person name="Ryan C.M."/>
            <person name="Banfield J.F."/>
        </authorList>
    </citation>
    <scope>NUCLEOTIDE SEQUENCE [LARGE SCALE GENOMIC DNA]</scope>
    <source>
        <strain evidence="16">CG11_big_fil_rev_8_21_14_0_20_43_10</strain>
    </source>
</reference>
<evidence type="ECO:0000313" key="17">
    <source>
        <dbReference type="Proteomes" id="UP000236846"/>
    </source>
</evidence>
<dbReference type="Pfam" id="PF06415">
    <property type="entry name" value="iPGM_N"/>
    <property type="match status" value="1"/>
</dbReference>
<proteinExistence type="inferred from homology"/>
<dbReference type="GO" id="GO:0006007">
    <property type="term" value="P:glucose catabolic process"/>
    <property type="evidence" value="ECO:0007669"/>
    <property type="project" value="InterPro"/>
</dbReference>
<dbReference type="PANTHER" id="PTHR31637:SF0">
    <property type="entry name" value="2,3-BISPHOSPHOGLYCERATE-INDEPENDENT PHOSPHOGLYCERATE MUTASE"/>
    <property type="match status" value="1"/>
</dbReference>
<name>A0A2H0PVR7_9BACT</name>
<dbReference type="PANTHER" id="PTHR31637">
    <property type="entry name" value="2,3-BISPHOSPHOGLYCERATE-INDEPENDENT PHOSPHOGLYCERATE MUTASE"/>
    <property type="match status" value="1"/>
</dbReference>
<dbReference type="InterPro" id="IPR011258">
    <property type="entry name" value="BPG-indep_PGM_N"/>
</dbReference>
<dbReference type="HAMAP" id="MF_01038">
    <property type="entry name" value="GpmI"/>
    <property type="match status" value="1"/>
</dbReference>
<dbReference type="NCBIfam" id="TIGR01307">
    <property type="entry name" value="pgm_bpd_ind"/>
    <property type="match status" value="1"/>
</dbReference>
<dbReference type="EMBL" id="PCXE01000037">
    <property type="protein sequence ID" value="PIR26139.1"/>
    <property type="molecule type" value="Genomic_DNA"/>
</dbReference>
<evidence type="ECO:0000256" key="1">
    <source>
        <dbReference type="ARBA" id="ARBA00000370"/>
    </source>
</evidence>
<protein>
    <recommendedName>
        <fullName evidence="9 10">2,3-bisphosphoglycerate-independent phosphoglycerate mutase</fullName>
        <shortName evidence="9">BPG-independent PGAM</shortName>
        <shortName evidence="9">Phosphoglyceromutase</shortName>
        <shortName evidence="9">iPGM</shortName>
        <ecNumber evidence="9 10">5.4.2.12</ecNumber>
    </recommendedName>
</protein>
<dbReference type="InterPro" id="IPR006124">
    <property type="entry name" value="Metalloenzyme"/>
</dbReference>
<evidence type="ECO:0000256" key="9">
    <source>
        <dbReference type="HAMAP-Rule" id="MF_01038"/>
    </source>
</evidence>
<feature type="binding site" evidence="9 13">
    <location>
        <position position="464"/>
    </location>
    <ligand>
        <name>Mn(2+)</name>
        <dbReference type="ChEBI" id="CHEBI:29035"/>
        <label>2</label>
    </ligand>
</feature>
<comment type="caution">
    <text evidence="16">The sequence shown here is derived from an EMBL/GenBank/DDBJ whole genome shotgun (WGS) entry which is preliminary data.</text>
</comment>
<comment type="function">
    <text evidence="2 9">Catalyzes the interconversion of 2-phosphoglycerate and 3-phosphoglycerate.</text>
</comment>
<feature type="domain" description="BPG-independent PGAM N-terminal" evidence="15">
    <location>
        <begin position="88"/>
        <end position="317"/>
    </location>
</feature>
<evidence type="ECO:0000256" key="6">
    <source>
        <dbReference type="ARBA" id="ARBA00023152"/>
    </source>
</evidence>
<dbReference type="EC" id="5.4.2.12" evidence="9 10"/>
<feature type="binding site" evidence="9 13">
    <location>
        <position position="482"/>
    </location>
    <ligand>
        <name>Mn(2+)</name>
        <dbReference type="ChEBI" id="CHEBI:29035"/>
        <label>1</label>
    </ligand>
</feature>
<dbReference type="FunFam" id="3.40.1450.10:FF:000002">
    <property type="entry name" value="2,3-bisphosphoglycerate-independent phosphoglycerate mutase"/>
    <property type="match status" value="1"/>
</dbReference>
<feature type="binding site" evidence="9 13">
    <location>
        <position position="18"/>
    </location>
    <ligand>
        <name>Mn(2+)</name>
        <dbReference type="ChEBI" id="CHEBI:29035"/>
        <label>2</label>
    </ligand>
</feature>
<feature type="binding site" evidence="9 12">
    <location>
        <position position="130"/>
    </location>
    <ligand>
        <name>substrate</name>
    </ligand>
</feature>
<evidence type="ECO:0000256" key="5">
    <source>
        <dbReference type="ARBA" id="ARBA00022723"/>
    </source>
</evidence>
<dbReference type="InterPro" id="IPR017850">
    <property type="entry name" value="Alkaline_phosphatase_core_sf"/>
</dbReference>
<dbReference type="InterPro" id="IPR036646">
    <property type="entry name" value="PGAM_B_sf"/>
</dbReference>
<evidence type="ECO:0000259" key="14">
    <source>
        <dbReference type="Pfam" id="PF01676"/>
    </source>
</evidence>
<feature type="binding site" evidence="9 13">
    <location>
        <position position="68"/>
    </location>
    <ligand>
        <name>Mn(2+)</name>
        <dbReference type="ChEBI" id="CHEBI:29035"/>
        <label>2</label>
    </ligand>
</feature>
<evidence type="ECO:0000313" key="16">
    <source>
        <dbReference type="EMBL" id="PIR26139.1"/>
    </source>
</evidence>
<dbReference type="Gene3D" id="3.40.720.10">
    <property type="entry name" value="Alkaline Phosphatase, subunit A"/>
    <property type="match status" value="1"/>
</dbReference>
<dbReference type="SUPFAM" id="SSF64158">
    <property type="entry name" value="2,3-Bisphosphoglycerate-independent phosphoglycerate mutase, substrate-binding domain"/>
    <property type="match status" value="1"/>
</dbReference>
<feature type="domain" description="Metalloenzyme" evidence="14">
    <location>
        <begin position="12"/>
        <end position="525"/>
    </location>
</feature>
<sequence length="536" mass="60158">MEIKNNKTFPLMVLAILDGWGINKSYAGNAIELAHKPNYDFLWQNFPHTELQASGHYVGLPAKQDGNSEAGHLNLGAGRVVAQDSVIITQTIKSGLFFKNPAFLRTVEHAKHHNSDIHLLGLLTGWQSAHADPNHLLTLLKIYREHKIKNVYLHLFTDGRDSFRYGALIFLAKLKKELKPNEKIASVMGRYYAMDRTKNWFRTKAAYDTLTIGRVKYYAHSAEEAIKFAYDRGETDEFIEPTLIVSQGIHGKKGAHISGKPIGLIKEKDSVVFFNLRSDRSRQLIKAFNQTDFNKKNSSSFKREKVLKDLVFVSMTECGPELENVLTAFPSVSVKKTLPFVLKDLKQLYLAETEKFAHVTYFFNGGYAEAVNGEDRLMIPSPDVASYDLQPEMSAFQICEILVNGLQKNKYEFITVNFANPDMVGHTGNLAAGIKAIEAVDKCLGQIFAALKVKRGLLVIVADHGNAEEMIDMKTGETDTQHSSFPVPFILADCRLNKKKKYLLKNKGALSDVAPTILELLDFKKPREMSGESLII</sequence>
<feature type="binding site" evidence="9 12">
    <location>
        <position position="190"/>
    </location>
    <ligand>
        <name>substrate</name>
    </ligand>
</feature>